<proteinExistence type="predicted"/>
<accession>A0A1Y3EX54</accession>
<gene>
    <name evidence="1" type="ORF">D917_00945</name>
</gene>
<sequence>MALLSDLSVTSSIDDFHHTMSSQYSLCWEISVCFQLSIFTSISFQFNNHLSGPDTASFWMKDEFGTNLHKMLLQLI</sequence>
<evidence type="ECO:0000313" key="1">
    <source>
        <dbReference type="EMBL" id="OUC49752.1"/>
    </source>
</evidence>
<reference evidence="1 2" key="1">
    <citation type="submission" date="2015-04" db="EMBL/GenBank/DDBJ databases">
        <title>Draft genome of the roundworm Trichinella nativa.</title>
        <authorList>
            <person name="Mitreva M."/>
        </authorList>
    </citation>
    <scope>NUCLEOTIDE SEQUENCE [LARGE SCALE GENOMIC DNA]</scope>
    <source>
        <strain evidence="1 2">ISS45</strain>
    </source>
</reference>
<protein>
    <submittedName>
        <fullName evidence="1">Uncharacterized protein</fullName>
    </submittedName>
</protein>
<dbReference type="EMBL" id="LVZM01000498">
    <property type="protein sequence ID" value="OUC49752.1"/>
    <property type="molecule type" value="Genomic_DNA"/>
</dbReference>
<comment type="caution">
    <text evidence="1">The sequence shown here is derived from an EMBL/GenBank/DDBJ whole genome shotgun (WGS) entry which is preliminary data.</text>
</comment>
<organism evidence="1 2">
    <name type="scientific">Trichinella nativa</name>
    <dbReference type="NCBI Taxonomy" id="6335"/>
    <lineage>
        <taxon>Eukaryota</taxon>
        <taxon>Metazoa</taxon>
        <taxon>Ecdysozoa</taxon>
        <taxon>Nematoda</taxon>
        <taxon>Enoplea</taxon>
        <taxon>Dorylaimia</taxon>
        <taxon>Trichinellida</taxon>
        <taxon>Trichinellidae</taxon>
        <taxon>Trichinella</taxon>
    </lineage>
</organism>
<evidence type="ECO:0000313" key="2">
    <source>
        <dbReference type="Proteomes" id="UP000243006"/>
    </source>
</evidence>
<dbReference type="AlphaFoldDB" id="A0A1Y3EX54"/>
<dbReference type="Proteomes" id="UP000243006">
    <property type="component" value="Unassembled WGS sequence"/>
</dbReference>
<name>A0A1Y3EX54_9BILA</name>